<feature type="transmembrane region" description="Helical" evidence="7">
    <location>
        <begin position="47"/>
        <end position="65"/>
    </location>
</feature>
<dbReference type="GO" id="GO:0005886">
    <property type="term" value="C:plasma membrane"/>
    <property type="evidence" value="ECO:0007669"/>
    <property type="project" value="UniProtKB-SubCell"/>
</dbReference>
<accession>A0A2M8AIN1</accession>
<dbReference type="InterPro" id="IPR000715">
    <property type="entry name" value="Glycosyl_transferase_4"/>
</dbReference>
<dbReference type="PANTHER" id="PTHR22926">
    <property type="entry name" value="PHOSPHO-N-ACETYLMURAMOYL-PENTAPEPTIDE-TRANSFERASE"/>
    <property type="match status" value="1"/>
</dbReference>
<keyword evidence="6 7" id="KW-0472">Membrane</keyword>
<feature type="transmembrane region" description="Helical" evidence="7">
    <location>
        <begin position="163"/>
        <end position="181"/>
    </location>
</feature>
<comment type="caution">
    <text evidence="8">The sequence shown here is derived from an EMBL/GenBank/DDBJ whole genome shotgun (WGS) entry which is preliminary data.</text>
</comment>
<feature type="transmembrane region" description="Helical" evidence="7">
    <location>
        <begin position="77"/>
        <end position="96"/>
    </location>
</feature>
<protein>
    <recommendedName>
        <fullName evidence="10">Undecaprenyl-phosphate alpha-N-acetylglucosaminyl 1-phosphate transferase</fullName>
    </recommendedName>
</protein>
<feature type="transmembrane region" description="Helical" evidence="7">
    <location>
        <begin position="316"/>
        <end position="336"/>
    </location>
</feature>
<gene>
    <name evidence="8" type="ORF">CO116_00805</name>
</gene>
<evidence type="ECO:0000256" key="6">
    <source>
        <dbReference type="ARBA" id="ARBA00023136"/>
    </source>
</evidence>
<keyword evidence="4 7" id="KW-0812">Transmembrane</keyword>
<dbReference type="CDD" id="cd06853">
    <property type="entry name" value="GT_WecA_like"/>
    <property type="match status" value="1"/>
</dbReference>
<feature type="transmembrane region" description="Helical" evidence="7">
    <location>
        <begin position="132"/>
        <end position="151"/>
    </location>
</feature>
<feature type="transmembrane region" description="Helical" evidence="7">
    <location>
        <begin position="187"/>
        <end position="209"/>
    </location>
</feature>
<proteinExistence type="predicted"/>
<keyword evidence="3" id="KW-0808">Transferase</keyword>
<dbReference type="Pfam" id="PF00953">
    <property type="entry name" value="Glycos_transf_4"/>
    <property type="match status" value="1"/>
</dbReference>
<dbReference type="EMBL" id="PFUO01000041">
    <property type="protein sequence ID" value="PJB17480.1"/>
    <property type="molecule type" value="Genomic_DNA"/>
</dbReference>
<sequence>MNISHFLIFILTIFLTILTTLAVKYLAVMFNIVDRPDNERKIHRRTIPLLGGLAIFLSYFIILYFVRGQLMAGNLAYHHWLGVFIGACWLMLGGFLDDKYNLKPRYQIIFPLLAVSSVITGGVEIVKITNPLGGYIYLGQLSTLLIAIWLMGMMYTTKLLDGLDGLVTGTTAIGALVIFLFTMTTKYYQPDIGLAALVLLAACLGFLLFNWYPAKIFLGEGGSLFLGYILGVLAIISGGKIAIALLVMGIPILDVAWTIARRLANGKNPFKFPDKKHLHFRFLNLGLSVRQTVLLYYFFAAIFGLSVLFLQSKGKLLTLAILFIIMMLIVVGLTYIDRKKQLS</sequence>
<feature type="transmembrane region" description="Helical" evidence="7">
    <location>
        <begin position="285"/>
        <end position="310"/>
    </location>
</feature>
<organism evidence="8 9">
    <name type="scientific">Candidatus Falkowbacteria bacterium CG_4_9_14_3_um_filter_38_19</name>
    <dbReference type="NCBI Taxonomy" id="1974559"/>
    <lineage>
        <taxon>Bacteria</taxon>
        <taxon>Candidatus Falkowiibacteriota</taxon>
    </lineage>
</organism>
<name>A0A2M8AIN1_9BACT</name>
<evidence type="ECO:0000256" key="3">
    <source>
        <dbReference type="ARBA" id="ARBA00022679"/>
    </source>
</evidence>
<dbReference type="GO" id="GO:0009103">
    <property type="term" value="P:lipopolysaccharide biosynthetic process"/>
    <property type="evidence" value="ECO:0007669"/>
    <property type="project" value="TreeGrafter"/>
</dbReference>
<feature type="transmembrane region" description="Helical" evidence="7">
    <location>
        <begin position="108"/>
        <end position="126"/>
    </location>
</feature>
<dbReference type="GO" id="GO:0044038">
    <property type="term" value="P:cell wall macromolecule biosynthetic process"/>
    <property type="evidence" value="ECO:0007669"/>
    <property type="project" value="TreeGrafter"/>
</dbReference>
<dbReference type="PANTHER" id="PTHR22926:SF3">
    <property type="entry name" value="UNDECAPRENYL-PHOSPHATE ALPHA-N-ACETYLGLUCOSAMINYL 1-PHOSPHATE TRANSFERASE"/>
    <property type="match status" value="1"/>
</dbReference>
<keyword evidence="2" id="KW-1003">Cell membrane</keyword>
<feature type="transmembrane region" description="Helical" evidence="7">
    <location>
        <begin position="216"/>
        <end position="236"/>
    </location>
</feature>
<dbReference type="Proteomes" id="UP000230611">
    <property type="component" value="Unassembled WGS sequence"/>
</dbReference>
<evidence type="ECO:0008006" key="10">
    <source>
        <dbReference type="Google" id="ProtNLM"/>
    </source>
</evidence>
<feature type="transmembrane region" description="Helical" evidence="7">
    <location>
        <begin position="6"/>
        <end position="27"/>
    </location>
</feature>
<evidence type="ECO:0000313" key="8">
    <source>
        <dbReference type="EMBL" id="PJB17480.1"/>
    </source>
</evidence>
<keyword evidence="5 7" id="KW-1133">Transmembrane helix</keyword>
<dbReference type="GO" id="GO:0016780">
    <property type="term" value="F:phosphotransferase activity, for other substituted phosphate groups"/>
    <property type="evidence" value="ECO:0007669"/>
    <property type="project" value="InterPro"/>
</dbReference>
<evidence type="ECO:0000256" key="7">
    <source>
        <dbReference type="SAM" id="Phobius"/>
    </source>
</evidence>
<dbReference type="GO" id="GO:0071555">
    <property type="term" value="P:cell wall organization"/>
    <property type="evidence" value="ECO:0007669"/>
    <property type="project" value="TreeGrafter"/>
</dbReference>
<evidence type="ECO:0000256" key="5">
    <source>
        <dbReference type="ARBA" id="ARBA00022989"/>
    </source>
</evidence>
<dbReference type="AlphaFoldDB" id="A0A2M8AIN1"/>
<comment type="subcellular location">
    <subcellularLocation>
        <location evidence="1">Cell membrane</location>
        <topology evidence="1">Multi-pass membrane protein</topology>
    </subcellularLocation>
</comment>
<evidence type="ECO:0000256" key="4">
    <source>
        <dbReference type="ARBA" id="ARBA00022692"/>
    </source>
</evidence>
<reference evidence="9" key="1">
    <citation type="submission" date="2017-09" db="EMBL/GenBank/DDBJ databases">
        <title>Depth-based differentiation of microbial function through sediment-hosted aquifers and enrichment of novel symbionts in the deep terrestrial subsurface.</title>
        <authorList>
            <person name="Probst A.J."/>
            <person name="Ladd B."/>
            <person name="Jarett J.K."/>
            <person name="Geller-Mcgrath D.E."/>
            <person name="Sieber C.M.K."/>
            <person name="Emerson J.B."/>
            <person name="Anantharaman K."/>
            <person name="Thomas B.C."/>
            <person name="Malmstrom R."/>
            <person name="Stieglmeier M."/>
            <person name="Klingl A."/>
            <person name="Woyke T."/>
            <person name="Ryan C.M."/>
            <person name="Banfield J.F."/>
        </authorList>
    </citation>
    <scope>NUCLEOTIDE SEQUENCE [LARGE SCALE GENOMIC DNA]</scope>
</reference>
<evidence type="ECO:0000313" key="9">
    <source>
        <dbReference type="Proteomes" id="UP000230611"/>
    </source>
</evidence>
<evidence type="ECO:0000256" key="1">
    <source>
        <dbReference type="ARBA" id="ARBA00004651"/>
    </source>
</evidence>
<evidence type="ECO:0000256" key="2">
    <source>
        <dbReference type="ARBA" id="ARBA00022475"/>
    </source>
</evidence>